<evidence type="ECO:0000313" key="3">
    <source>
        <dbReference type="Proteomes" id="UP000191240"/>
    </source>
</evidence>
<dbReference type="InterPro" id="IPR050625">
    <property type="entry name" value="ParA/MinD_ATPase"/>
</dbReference>
<organism evidence="2 3">
    <name type="scientific">Anaerovibrio lipolyticus DSM 3074</name>
    <dbReference type="NCBI Taxonomy" id="1120997"/>
    <lineage>
        <taxon>Bacteria</taxon>
        <taxon>Bacillati</taxon>
        <taxon>Bacillota</taxon>
        <taxon>Negativicutes</taxon>
        <taxon>Selenomonadales</taxon>
        <taxon>Selenomonadaceae</taxon>
        <taxon>Anaerovibrio</taxon>
    </lineage>
</organism>
<dbReference type="GO" id="GO:0005524">
    <property type="term" value="F:ATP binding"/>
    <property type="evidence" value="ECO:0007669"/>
    <property type="project" value="TreeGrafter"/>
</dbReference>
<dbReference type="PANTHER" id="PTHR43384">
    <property type="entry name" value="SEPTUM SITE-DETERMINING PROTEIN MIND HOMOLOG, CHLOROPLASTIC-RELATED"/>
    <property type="match status" value="1"/>
</dbReference>
<dbReference type="PANTHER" id="PTHR43384:SF13">
    <property type="entry name" value="SLR0110 PROTEIN"/>
    <property type="match status" value="1"/>
</dbReference>
<dbReference type="Gene3D" id="3.40.50.300">
    <property type="entry name" value="P-loop containing nucleotide triphosphate hydrolases"/>
    <property type="match status" value="1"/>
</dbReference>
<reference evidence="2 3" key="1">
    <citation type="submission" date="2016-11" db="EMBL/GenBank/DDBJ databases">
        <authorList>
            <person name="Jaros S."/>
            <person name="Januszkiewicz K."/>
            <person name="Wedrychowicz H."/>
        </authorList>
    </citation>
    <scope>NUCLEOTIDE SEQUENCE [LARGE SCALE GENOMIC DNA]</scope>
    <source>
        <strain evidence="2 3">DSM 3074</strain>
    </source>
</reference>
<evidence type="ECO:0000313" key="2">
    <source>
        <dbReference type="EMBL" id="SHI29860.1"/>
    </source>
</evidence>
<name>A0A1M6A082_9FIRM</name>
<dbReference type="GO" id="GO:0009898">
    <property type="term" value="C:cytoplasmic side of plasma membrane"/>
    <property type="evidence" value="ECO:0007669"/>
    <property type="project" value="TreeGrafter"/>
</dbReference>
<protein>
    <submittedName>
        <fullName evidence="2">Pilus assembly protein CpaE</fullName>
    </submittedName>
</protein>
<feature type="domain" description="CobQ/CobB/MinD/ParA nucleotide binding" evidence="1">
    <location>
        <begin position="11"/>
        <end position="212"/>
    </location>
</feature>
<evidence type="ECO:0000259" key="1">
    <source>
        <dbReference type="Pfam" id="PF01656"/>
    </source>
</evidence>
<accession>A0A1M6A082</accession>
<dbReference type="GO" id="GO:0016887">
    <property type="term" value="F:ATP hydrolysis activity"/>
    <property type="evidence" value="ECO:0007669"/>
    <property type="project" value="TreeGrafter"/>
</dbReference>
<dbReference type="InterPro" id="IPR002586">
    <property type="entry name" value="CobQ/CobB/MinD/ParA_Nub-bd_dom"/>
</dbReference>
<dbReference type="GO" id="GO:0051782">
    <property type="term" value="P:negative regulation of cell division"/>
    <property type="evidence" value="ECO:0007669"/>
    <property type="project" value="TreeGrafter"/>
</dbReference>
<dbReference type="SUPFAM" id="SSF52540">
    <property type="entry name" value="P-loop containing nucleoside triphosphate hydrolases"/>
    <property type="match status" value="1"/>
</dbReference>
<gene>
    <name evidence="2" type="ORF">SAMN02745671_00132</name>
</gene>
<proteinExistence type="predicted"/>
<dbReference type="InterPro" id="IPR027417">
    <property type="entry name" value="P-loop_NTPase"/>
</dbReference>
<dbReference type="Proteomes" id="UP000191240">
    <property type="component" value="Unassembled WGS sequence"/>
</dbReference>
<dbReference type="GO" id="GO:0005829">
    <property type="term" value="C:cytosol"/>
    <property type="evidence" value="ECO:0007669"/>
    <property type="project" value="TreeGrafter"/>
</dbReference>
<dbReference type="EMBL" id="FQYW01000003">
    <property type="protein sequence ID" value="SHI29860.1"/>
    <property type="molecule type" value="Genomic_DNA"/>
</dbReference>
<dbReference type="OrthoDB" id="9794577at2"/>
<dbReference type="Pfam" id="PF01656">
    <property type="entry name" value="CbiA"/>
    <property type="match status" value="1"/>
</dbReference>
<dbReference type="AlphaFoldDB" id="A0A1M6A082"/>
<dbReference type="RefSeq" id="WP_080325183.1">
    <property type="nucleotide sequence ID" value="NZ_FQYW01000003.1"/>
</dbReference>
<sequence>MAEEQINGVIITFFSTASAVGKTLISINMASELAREGYSVCLADFDLQFGDIRNYLRLNPEYTITDLCDRIKADSGSSLMPMLTTYAYEGVAFQVIPNPNKLEEAYNLSPEAIIDVLKNLRMQYDYIIVDTTSMFSVLNLALLDISTIVTFLGIVDFIPTIKNMKIGNETLRTLNYDSNKIRLVLNRSDSKTHIQLKDVVSILGEDFYHILHNDFISASESIASGIPLVLNGQDSELTQELRALVARYTNKGYQTTGTQKKNSWLSKIFS</sequence>